<dbReference type="AlphaFoldDB" id="A0A1I3XB07"/>
<protein>
    <recommendedName>
        <fullName evidence="4">Branched-chain amino acid transport protein (AzlD)</fullName>
    </recommendedName>
</protein>
<proteinExistence type="predicted"/>
<gene>
    <name evidence="2" type="ORF">SAMN02745775_101130</name>
</gene>
<accession>A0A1I3XB07</accession>
<evidence type="ECO:0000313" key="3">
    <source>
        <dbReference type="Proteomes" id="UP000199473"/>
    </source>
</evidence>
<name>A0A1I3XB07_9PROT</name>
<dbReference type="Proteomes" id="UP000199473">
    <property type="component" value="Unassembled WGS sequence"/>
</dbReference>
<evidence type="ECO:0000256" key="1">
    <source>
        <dbReference type="SAM" id="Phobius"/>
    </source>
</evidence>
<keyword evidence="3" id="KW-1185">Reference proteome</keyword>
<dbReference type="STRING" id="1123062.SAMN02745775_101130"/>
<keyword evidence="1" id="KW-1133">Transmembrane helix</keyword>
<feature type="transmembrane region" description="Helical" evidence="1">
    <location>
        <begin position="36"/>
        <end position="61"/>
    </location>
</feature>
<organism evidence="2 3">
    <name type="scientific">Falsiroseomonas stagni DSM 19981</name>
    <dbReference type="NCBI Taxonomy" id="1123062"/>
    <lineage>
        <taxon>Bacteria</taxon>
        <taxon>Pseudomonadati</taxon>
        <taxon>Pseudomonadota</taxon>
        <taxon>Alphaproteobacteria</taxon>
        <taxon>Acetobacterales</taxon>
        <taxon>Roseomonadaceae</taxon>
        <taxon>Falsiroseomonas</taxon>
    </lineage>
</organism>
<evidence type="ECO:0008006" key="4">
    <source>
        <dbReference type="Google" id="ProtNLM"/>
    </source>
</evidence>
<dbReference type="RefSeq" id="WP_092953976.1">
    <property type="nucleotide sequence ID" value="NZ_FOSQ01000001.1"/>
</dbReference>
<feature type="transmembrane region" description="Helical" evidence="1">
    <location>
        <begin position="6"/>
        <end position="29"/>
    </location>
</feature>
<reference evidence="2 3" key="1">
    <citation type="submission" date="2016-10" db="EMBL/GenBank/DDBJ databases">
        <authorList>
            <person name="de Groot N.N."/>
        </authorList>
    </citation>
    <scope>NUCLEOTIDE SEQUENCE [LARGE SCALE GENOMIC DNA]</scope>
    <source>
        <strain evidence="2 3">DSM 19981</strain>
    </source>
</reference>
<feature type="transmembrane region" description="Helical" evidence="1">
    <location>
        <begin position="89"/>
        <end position="106"/>
    </location>
</feature>
<dbReference type="EMBL" id="FOSQ01000001">
    <property type="protein sequence ID" value="SFK16577.1"/>
    <property type="molecule type" value="Genomic_DNA"/>
</dbReference>
<keyword evidence="1" id="KW-0472">Membrane</keyword>
<sequence length="107" mass="10731">MSSADWALALTVGIGLALRGCGLLLGGALRPDHPAIAWASAVSVATLAAFVTLAIAAPAGLLATVPWPARLAGLAAGGLAYGLWRHRLLPAMAAGLVTLLLARLWTG</sequence>
<evidence type="ECO:0000313" key="2">
    <source>
        <dbReference type="EMBL" id="SFK16577.1"/>
    </source>
</evidence>
<keyword evidence="1" id="KW-0812">Transmembrane</keyword>